<dbReference type="PROSITE" id="PS51679">
    <property type="entry name" value="SAM_MT_C5"/>
    <property type="match status" value="1"/>
</dbReference>
<dbReference type="GO" id="GO:0009307">
    <property type="term" value="P:DNA restriction-modification system"/>
    <property type="evidence" value="ECO:0007669"/>
    <property type="project" value="UniProtKB-KW"/>
</dbReference>
<evidence type="ECO:0000256" key="7">
    <source>
        <dbReference type="RuleBase" id="RU000416"/>
    </source>
</evidence>
<evidence type="ECO:0000256" key="1">
    <source>
        <dbReference type="ARBA" id="ARBA00022603"/>
    </source>
</evidence>
<sequence>MNFFETAFTQADETSPHSFQPDPHPAQDLALLNKLLEIYDQGQLAEKLSEIGSPHCRETVNRWVKGKASPKLTHAEYTHLESLLPKRLNHKPSFTFIDLFAGIGGIRKGFEAIGGECLFTSEWNKYAVKTYKANHYCDPARHSFNLDIRSVTLSDKPGISEDEAYLNIDRKIPDHDVLLAGFPCQPFSLAGVSKKNSLGRKHGFECETQGTLFFDVARIIAAKRPAAFLLENVKNLKSHDKGNTFRIICEALDELGYEVADVNAPKGTDPKVIDAKNFLPQHRERIVLVGFRRDLNVHQGFTLSEISKLIPKQKPTFGDLLDKEVDSKYILTPKLWDYLYRYAAKHREKGNGFGFGLTRPNDVARTLSARYHKDGSEILVDRGFVDAMDFNSELNQINRPRRLTPHECSRLMGFDKPGESAFIIPVSDTQAYRQFGNSVAVPVFEAVARLMKDRILKAKEKMADTEQPQLEFALPA</sequence>
<dbReference type="InterPro" id="IPR050390">
    <property type="entry name" value="C5-Methyltransferase"/>
</dbReference>
<protein>
    <recommendedName>
        <fullName evidence="8">Cytosine-specific methyltransferase</fullName>
        <ecNumber evidence="8">2.1.1.37</ecNumber>
    </recommendedName>
</protein>
<gene>
    <name evidence="10" type="primary">dcm</name>
    <name evidence="10" type="ORF">PS943_03240</name>
</gene>
<feature type="active site" evidence="6">
    <location>
        <position position="184"/>
    </location>
</feature>
<keyword evidence="3 6" id="KW-0949">S-adenosyl-L-methionine</keyword>
<evidence type="ECO:0000256" key="3">
    <source>
        <dbReference type="ARBA" id="ARBA00022691"/>
    </source>
</evidence>
<evidence type="ECO:0000256" key="8">
    <source>
        <dbReference type="RuleBase" id="RU000417"/>
    </source>
</evidence>
<reference evidence="10 11" key="1">
    <citation type="submission" date="2019-09" db="EMBL/GenBank/DDBJ databases">
        <authorList>
            <person name="Chandra G."/>
            <person name="Truman W A."/>
        </authorList>
    </citation>
    <scope>NUCLEOTIDE SEQUENCE [LARGE SCALE GENOMIC DNA]</scope>
    <source>
        <strain evidence="10">PS943</strain>
    </source>
</reference>
<evidence type="ECO:0000313" key="10">
    <source>
        <dbReference type="EMBL" id="VVQ33157.1"/>
    </source>
</evidence>
<dbReference type="PROSITE" id="PS00094">
    <property type="entry name" value="C5_MTASE_1"/>
    <property type="match status" value="1"/>
</dbReference>
<dbReference type="RefSeq" id="WP_150657182.1">
    <property type="nucleotide sequence ID" value="NZ_CABVJH010000005.1"/>
</dbReference>
<comment type="catalytic activity">
    <reaction evidence="5 8">
        <text>a 2'-deoxycytidine in DNA + S-adenosyl-L-methionine = a 5-methyl-2'-deoxycytidine in DNA + S-adenosyl-L-homocysteine + H(+)</text>
        <dbReference type="Rhea" id="RHEA:13681"/>
        <dbReference type="Rhea" id="RHEA-COMP:11369"/>
        <dbReference type="Rhea" id="RHEA-COMP:11370"/>
        <dbReference type="ChEBI" id="CHEBI:15378"/>
        <dbReference type="ChEBI" id="CHEBI:57856"/>
        <dbReference type="ChEBI" id="CHEBI:59789"/>
        <dbReference type="ChEBI" id="CHEBI:85452"/>
        <dbReference type="ChEBI" id="CHEBI:85454"/>
        <dbReference type="EC" id="2.1.1.37"/>
    </reaction>
</comment>
<evidence type="ECO:0000256" key="6">
    <source>
        <dbReference type="PROSITE-ProRule" id="PRU01016"/>
    </source>
</evidence>
<dbReference type="Pfam" id="PF00145">
    <property type="entry name" value="DNA_methylase"/>
    <property type="match status" value="1"/>
</dbReference>
<name>A0A5E7WER0_PSEFL</name>
<keyword evidence="2 6" id="KW-0808">Transferase</keyword>
<dbReference type="PRINTS" id="PR00105">
    <property type="entry name" value="C5METTRFRASE"/>
</dbReference>
<organism evidence="10 11">
    <name type="scientific">Pseudomonas fluorescens</name>
    <dbReference type="NCBI Taxonomy" id="294"/>
    <lineage>
        <taxon>Bacteria</taxon>
        <taxon>Pseudomonadati</taxon>
        <taxon>Pseudomonadota</taxon>
        <taxon>Gammaproteobacteria</taxon>
        <taxon>Pseudomonadales</taxon>
        <taxon>Pseudomonadaceae</taxon>
        <taxon>Pseudomonas</taxon>
    </lineage>
</organism>
<dbReference type="Gene3D" id="1.10.260.140">
    <property type="match status" value="1"/>
</dbReference>
<evidence type="ECO:0000256" key="5">
    <source>
        <dbReference type="ARBA" id="ARBA00047422"/>
    </source>
</evidence>
<dbReference type="EC" id="2.1.1.37" evidence="8"/>
<keyword evidence="4" id="KW-0680">Restriction system</keyword>
<dbReference type="Gene3D" id="3.90.120.30">
    <property type="match status" value="1"/>
</dbReference>
<evidence type="ECO:0000313" key="11">
    <source>
        <dbReference type="Proteomes" id="UP000325645"/>
    </source>
</evidence>
<evidence type="ECO:0000256" key="4">
    <source>
        <dbReference type="ARBA" id="ARBA00022747"/>
    </source>
</evidence>
<evidence type="ECO:0000256" key="2">
    <source>
        <dbReference type="ARBA" id="ARBA00022679"/>
    </source>
</evidence>
<dbReference type="PANTHER" id="PTHR10629">
    <property type="entry name" value="CYTOSINE-SPECIFIC METHYLTRANSFERASE"/>
    <property type="match status" value="1"/>
</dbReference>
<dbReference type="EMBL" id="CABVJH010000005">
    <property type="protein sequence ID" value="VVQ33157.1"/>
    <property type="molecule type" value="Genomic_DNA"/>
</dbReference>
<dbReference type="PROSITE" id="PS00095">
    <property type="entry name" value="C5_MTASE_2"/>
    <property type="match status" value="1"/>
</dbReference>
<dbReference type="Proteomes" id="UP000325645">
    <property type="component" value="Unassembled WGS sequence"/>
</dbReference>
<dbReference type="GO" id="GO:0003677">
    <property type="term" value="F:DNA binding"/>
    <property type="evidence" value="ECO:0007669"/>
    <property type="project" value="TreeGrafter"/>
</dbReference>
<dbReference type="CDD" id="cd00315">
    <property type="entry name" value="Cyt_C5_DNA_methylase"/>
    <property type="match status" value="1"/>
</dbReference>
<dbReference type="InterPro" id="IPR018117">
    <property type="entry name" value="C5_DNA_meth_AS"/>
</dbReference>
<dbReference type="Pfam" id="PF18284">
    <property type="entry name" value="DNA_meth_N"/>
    <property type="match status" value="1"/>
</dbReference>
<dbReference type="GO" id="GO:0044027">
    <property type="term" value="P:negative regulation of gene expression via chromosomal CpG island methylation"/>
    <property type="evidence" value="ECO:0007669"/>
    <property type="project" value="TreeGrafter"/>
</dbReference>
<dbReference type="NCBIfam" id="NF007772">
    <property type="entry name" value="PRK10458.1"/>
    <property type="match status" value="1"/>
</dbReference>
<dbReference type="InterPro" id="IPR040743">
    <property type="entry name" value="DNA_meth_N"/>
</dbReference>
<proteinExistence type="inferred from homology"/>
<dbReference type="AlphaFoldDB" id="A0A5E7WER0"/>
<dbReference type="InterPro" id="IPR029063">
    <property type="entry name" value="SAM-dependent_MTases_sf"/>
</dbReference>
<dbReference type="SUPFAM" id="SSF53335">
    <property type="entry name" value="S-adenosyl-L-methionine-dependent methyltransferases"/>
    <property type="match status" value="1"/>
</dbReference>
<dbReference type="Gene3D" id="3.40.50.150">
    <property type="entry name" value="Vaccinia Virus protein VP39"/>
    <property type="match status" value="1"/>
</dbReference>
<dbReference type="InterPro" id="IPR031303">
    <property type="entry name" value="C5_meth_CS"/>
</dbReference>
<dbReference type="NCBIfam" id="TIGR00675">
    <property type="entry name" value="dcm"/>
    <property type="match status" value="1"/>
</dbReference>
<feature type="domain" description="DNA methylase N-terminal" evidence="9">
    <location>
        <begin position="30"/>
        <end position="84"/>
    </location>
</feature>
<dbReference type="GO" id="GO:0003886">
    <property type="term" value="F:DNA (cytosine-5-)-methyltransferase activity"/>
    <property type="evidence" value="ECO:0007669"/>
    <property type="project" value="UniProtKB-EC"/>
</dbReference>
<dbReference type="InterPro" id="IPR001525">
    <property type="entry name" value="C5_MeTfrase"/>
</dbReference>
<accession>A0A5E7WER0</accession>
<comment type="similarity">
    <text evidence="6 7">Belongs to the class I-like SAM-binding methyltransferase superfamily. C5-methyltransferase family.</text>
</comment>
<keyword evidence="1 6" id="KW-0489">Methyltransferase</keyword>
<dbReference type="GO" id="GO:0032259">
    <property type="term" value="P:methylation"/>
    <property type="evidence" value="ECO:0007669"/>
    <property type="project" value="UniProtKB-KW"/>
</dbReference>
<evidence type="ECO:0000259" key="9">
    <source>
        <dbReference type="Pfam" id="PF18284"/>
    </source>
</evidence>
<dbReference type="PANTHER" id="PTHR10629:SF52">
    <property type="entry name" value="DNA (CYTOSINE-5)-METHYLTRANSFERASE 1"/>
    <property type="match status" value="1"/>
</dbReference>